<evidence type="ECO:0000313" key="2">
    <source>
        <dbReference type="Proteomes" id="UP000308092"/>
    </source>
</evidence>
<dbReference type="EMBL" id="SOSA01000322">
    <property type="protein sequence ID" value="THC92604.1"/>
    <property type="molecule type" value="Genomic_DNA"/>
</dbReference>
<name>A0A4V3UNV4_9EURO</name>
<dbReference type="AlphaFoldDB" id="A0A4V3UNV4"/>
<accession>A0A4V3UNV4</accession>
<comment type="caution">
    <text evidence="1">The sequence shown here is derived from an EMBL/GenBank/DDBJ whole genome shotgun (WGS) entry which is preliminary data.</text>
</comment>
<keyword evidence="2" id="KW-1185">Reference proteome</keyword>
<dbReference type="VEuPathDB" id="FungiDB:EYZ11_007934"/>
<dbReference type="Proteomes" id="UP000308092">
    <property type="component" value="Unassembled WGS sequence"/>
</dbReference>
<proteinExistence type="predicted"/>
<reference evidence="1 2" key="1">
    <citation type="submission" date="2019-03" db="EMBL/GenBank/DDBJ databases">
        <title>The genome sequence of a newly discovered highly antifungal drug resistant Aspergillus species, Aspergillus tanneri NIH 1004.</title>
        <authorList>
            <person name="Mounaud S."/>
            <person name="Singh I."/>
            <person name="Joardar V."/>
            <person name="Pakala S."/>
            <person name="Pakala S."/>
            <person name="Venepally P."/>
            <person name="Hoover J."/>
            <person name="Nierman W."/>
            <person name="Chung J."/>
            <person name="Losada L."/>
        </authorList>
    </citation>
    <scope>NUCLEOTIDE SEQUENCE [LARGE SCALE GENOMIC DNA]</scope>
    <source>
        <strain evidence="1 2">NIH1004</strain>
    </source>
</reference>
<evidence type="ECO:0000313" key="1">
    <source>
        <dbReference type="EMBL" id="THC92604.1"/>
    </source>
</evidence>
<sequence length="58" mass="6396">MGLNMSVFAAFKEKDQEGRNLDIWPRFPIRDEDGSLVAPFEASIQGLLSGTESPKDAI</sequence>
<protein>
    <submittedName>
        <fullName evidence="1">Uncharacterized protein</fullName>
    </submittedName>
</protein>
<organism evidence="1 2">
    <name type="scientific">Aspergillus tanneri</name>
    <dbReference type="NCBI Taxonomy" id="1220188"/>
    <lineage>
        <taxon>Eukaryota</taxon>
        <taxon>Fungi</taxon>
        <taxon>Dikarya</taxon>
        <taxon>Ascomycota</taxon>
        <taxon>Pezizomycotina</taxon>
        <taxon>Eurotiomycetes</taxon>
        <taxon>Eurotiomycetidae</taxon>
        <taxon>Eurotiales</taxon>
        <taxon>Aspergillaceae</taxon>
        <taxon>Aspergillus</taxon>
        <taxon>Aspergillus subgen. Circumdati</taxon>
    </lineage>
</organism>
<gene>
    <name evidence="1" type="ORF">EYZ11_007934</name>
</gene>